<protein>
    <recommendedName>
        <fullName evidence="4">PPIase cyclophilin-type domain-containing protein</fullName>
    </recommendedName>
</protein>
<evidence type="ECO:0000313" key="3">
    <source>
        <dbReference type="Proteomes" id="UP000604046"/>
    </source>
</evidence>
<evidence type="ECO:0000313" key="2">
    <source>
        <dbReference type="EMBL" id="CAE7438389.1"/>
    </source>
</evidence>
<accession>A0A812RHE8</accession>
<comment type="caution">
    <text evidence="2">The sequence shown here is derived from an EMBL/GenBank/DDBJ whole genome shotgun (WGS) entry which is preliminary data.</text>
</comment>
<keyword evidence="3" id="KW-1185">Reference proteome</keyword>
<proteinExistence type="predicted"/>
<feature type="signal peptide" evidence="1">
    <location>
        <begin position="1"/>
        <end position="17"/>
    </location>
</feature>
<keyword evidence="1" id="KW-0732">Signal</keyword>
<reference evidence="2" key="1">
    <citation type="submission" date="2021-02" db="EMBL/GenBank/DDBJ databases">
        <authorList>
            <person name="Dougan E. K."/>
            <person name="Rhodes N."/>
            <person name="Thang M."/>
            <person name="Chan C."/>
        </authorList>
    </citation>
    <scope>NUCLEOTIDE SEQUENCE</scope>
</reference>
<gene>
    <name evidence="2" type="ORF">SNAT2548_LOCUS23831</name>
</gene>
<sequence>MARCLFALGALCAASSAEDLSSACLSSIRVRDGFISETEAASLLRDFEGTDCPQVLRGHANVQLRLKEALAGEPKINPLFNFIPGVRKSGNRVMHQDHGELGGLRGSQYGKVNGTSATLYLESAPDRSSLGWMTFMAPGGSSVKQVEAFAGRFLSWDNRFCLHGFIARGDGHRRLLGPMALDADGELVGVAGESDLEVTPDTTTPRPSPEPKSCKPWCFLLKPKLKLWAIIPDCQKCIPGHHGHHGKDGHSTPAVHLAQKKEQPIRPAASENVDSVHLLQVTRGSGEL</sequence>
<evidence type="ECO:0008006" key="4">
    <source>
        <dbReference type="Google" id="ProtNLM"/>
    </source>
</evidence>
<dbReference type="EMBL" id="CAJNDS010002335">
    <property type="protein sequence ID" value="CAE7438389.1"/>
    <property type="molecule type" value="Genomic_DNA"/>
</dbReference>
<dbReference type="AlphaFoldDB" id="A0A812RHE8"/>
<organism evidence="2 3">
    <name type="scientific">Symbiodinium natans</name>
    <dbReference type="NCBI Taxonomy" id="878477"/>
    <lineage>
        <taxon>Eukaryota</taxon>
        <taxon>Sar</taxon>
        <taxon>Alveolata</taxon>
        <taxon>Dinophyceae</taxon>
        <taxon>Suessiales</taxon>
        <taxon>Symbiodiniaceae</taxon>
        <taxon>Symbiodinium</taxon>
    </lineage>
</organism>
<feature type="chain" id="PRO_5032768505" description="PPIase cyclophilin-type domain-containing protein" evidence="1">
    <location>
        <begin position="18"/>
        <end position="288"/>
    </location>
</feature>
<dbReference type="Proteomes" id="UP000604046">
    <property type="component" value="Unassembled WGS sequence"/>
</dbReference>
<name>A0A812RHE8_9DINO</name>
<evidence type="ECO:0000256" key="1">
    <source>
        <dbReference type="SAM" id="SignalP"/>
    </source>
</evidence>